<evidence type="ECO:0000256" key="4">
    <source>
        <dbReference type="ARBA" id="ARBA00022692"/>
    </source>
</evidence>
<keyword evidence="9" id="KW-1185">Reference proteome</keyword>
<feature type="transmembrane region" description="Helical" evidence="7">
    <location>
        <begin position="138"/>
        <end position="159"/>
    </location>
</feature>
<organism evidence="8 9">
    <name type="scientific">Linnemannia gamsii</name>
    <dbReference type="NCBI Taxonomy" id="64522"/>
    <lineage>
        <taxon>Eukaryota</taxon>
        <taxon>Fungi</taxon>
        <taxon>Fungi incertae sedis</taxon>
        <taxon>Mucoromycota</taxon>
        <taxon>Mortierellomycotina</taxon>
        <taxon>Mortierellomycetes</taxon>
        <taxon>Mortierellales</taxon>
        <taxon>Mortierellaceae</taxon>
        <taxon>Linnemannia</taxon>
    </lineage>
</organism>
<dbReference type="PANTHER" id="PTHR31632">
    <property type="entry name" value="IRON TRANSPORTER FTH1"/>
    <property type="match status" value="1"/>
</dbReference>
<evidence type="ECO:0000256" key="3">
    <source>
        <dbReference type="ARBA" id="ARBA00022496"/>
    </source>
</evidence>
<evidence type="ECO:0000256" key="2">
    <source>
        <dbReference type="ARBA" id="ARBA00008333"/>
    </source>
</evidence>
<protein>
    <submittedName>
        <fullName evidence="8">High-affinity iron permease</fullName>
    </submittedName>
</protein>
<evidence type="ECO:0000256" key="7">
    <source>
        <dbReference type="SAM" id="Phobius"/>
    </source>
</evidence>
<evidence type="ECO:0000256" key="5">
    <source>
        <dbReference type="ARBA" id="ARBA00022989"/>
    </source>
</evidence>
<dbReference type="Proteomes" id="UP000823405">
    <property type="component" value="Unassembled WGS sequence"/>
</dbReference>
<accession>A0A9P6QUT9</accession>
<keyword evidence="3" id="KW-0410">Iron transport</keyword>
<keyword evidence="6 7" id="KW-0472">Membrane</keyword>
<reference evidence="8" key="1">
    <citation type="journal article" date="2020" name="Fungal Divers.">
        <title>Resolving the Mortierellaceae phylogeny through synthesis of multi-gene phylogenetics and phylogenomics.</title>
        <authorList>
            <person name="Vandepol N."/>
            <person name="Liber J."/>
            <person name="Desiro A."/>
            <person name="Na H."/>
            <person name="Kennedy M."/>
            <person name="Barry K."/>
            <person name="Grigoriev I.V."/>
            <person name="Miller A.N."/>
            <person name="O'Donnell K."/>
            <person name="Stajich J.E."/>
            <person name="Bonito G."/>
        </authorList>
    </citation>
    <scope>NUCLEOTIDE SEQUENCE</scope>
    <source>
        <strain evidence="8">NVP60</strain>
    </source>
</reference>
<comment type="subcellular location">
    <subcellularLocation>
        <location evidence="1">Membrane</location>
        <topology evidence="1">Multi-pass membrane protein</topology>
    </subcellularLocation>
</comment>
<feature type="transmembrane region" description="Helical" evidence="7">
    <location>
        <begin position="171"/>
        <end position="190"/>
    </location>
</feature>
<sequence>MGSLFSVPIYFVIFRETTEAAVIVSVLLSFLSQVITSDEHMRKRLARQVWAGTALGLLISIAVGAAFIVVWNKYGNNLWAGSEGIWVGVFSLVAVVMITVMGMAMLRTTQIQEKWKVKLSKAMDDENQKGLGNASRRYAMFLLPLITVLREGLEAIVFIGGVTFTTESKSIPLAVVVGLISGFIVGYILYRGGNRMNLHRFFTASTCLLLLLAAGLVARAVASFEAYVWGKLTNAQSDDGGTYDPRYNVWALSCCDPKNNDLGGWQLFNALFGWSNIGSIGSVVCYIAYWLIVIVALVYMKLKHRSVARANALRSVHESSNTTSGEKHSLELEDEKIAPVATPTPAAEATHVQGDAIGQDHPVDLKHI</sequence>
<feature type="transmembrane region" description="Helical" evidence="7">
    <location>
        <begin position="202"/>
        <end position="222"/>
    </location>
</feature>
<dbReference type="GO" id="GO:0015093">
    <property type="term" value="F:ferrous iron transmembrane transporter activity"/>
    <property type="evidence" value="ECO:0007669"/>
    <property type="project" value="TreeGrafter"/>
</dbReference>
<gene>
    <name evidence="8" type="primary">FTR1_1</name>
    <name evidence="8" type="ORF">BGZ97_004053</name>
</gene>
<dbReference type="PANTHER" id="PTHR31632:SF2">
    <property type="entry name" value="PLASMA MEMBRANE IRON PERMEASE"/>
    <property type="match status" value="1"/>
</dbReference>
<evidence type="ECO:0000256" key="1">
    <source>
        <dbReference type="ARBA" id="ARBA00004141"/>
    </source>
</evidence>
<keyword evidence="4 7" id="KW-0812">Transmembrane</keyword>
<dbReference type="InterPro" id="IPR004923">
    <property type="entry name" value="FTR1/Fip1/EfeU"/>
</dbReference>
<dbReference type="Pfam" id="PF03239">
    <property type="entry name" value="FTR1"/>
    <property type="match status" value="1"/>
</dbReference>
<keyword evidence="5 7" id="KW-1133">Transmembrane helix</keyword>
<feature type="transmembrane region" description="Helical" evidence="7">
    <location>
        <begin position="20"/>
        <end position="37"/>
    </location>
</feature>
<keyword evidence="3" id="KW-0406">Ion transport</keyword>
<evidence type="ECO:0000313" key="8">
    <source>
        <dbReference type="EMBL" id="KAG0298347.1"/>
    </source>
</evidence>
<dbReference type="GO" id="GO:0033573">
    <property type="term" value="C:high-affinity iron permease complex"/>
    <property type="evidence" value="ECO:0007669"/>
    <property type="project" value="InterPro"/>
</dbReference>
<evidence type="ECO:0000313" key="9">
    <source>
        <dbReference type="Proteomes" id="UP000823405"/>
    </source>
</evidence>
<keyword evidence="3" id="KW-0813">Transport</keyword>
<keyword evidence="3" id="KW-0408">Iron</keyword>
<proteinExistence type="inferred from homology"/>
<name>A0A9P6QUT9_9FUNG</name>
<feature type="transmembrane region" description="Helical" evidence="7">
    <location>
        <begin position="49"/>
        <end position="72"/>
    </location>
</feature>
<feature type="transmembrane region" description="Helical" evidence="7">
    <location>
        <begin position="277"/>
        <end position="299"/>
    </location>
</feature>
<dbReference type="EMBL" id="JAAAIN010001997">
    <property type="protein sequence ID" value="KAG0298347.1"/>
    <property type="molecule type" value="Genomic_DNA"/>
</dbReference>
<feature type="transmembrane region" description="Helical" evidence="7">
    <location>
        <begin position="84"/>
        <end position="106"/>
    </location>
</feature>
<comment type="similarity">
    <text evidence="2">Belongs to the oxidase-dependent Fe transporter (OFeT) (TC 9.A.10.1) family.</text>
</comment>
<evidence type="ECO:0000256" key="6">
    <source>
        <dbReference type="ARBA" id="ARBA00023136"/>
    </source>
</evidence>
<dbReference type="AlphaFoldDB" id="A0A9P6QUT9"/>
<comment type="caution">
    <text evidence="8">The sequence shown here is derived from an EMBL/GenBank/DDBJ whole genome shotgun (WGS) entry which is preliminary data.</text>
</comment>
<dbReference type="OrthoDB" id="4364at2759"/>